<dbReference type="GO" id="GO:0009279">
    <property type="term" value="C:cell outer membrane"/>
    <property type="evidence" value="ECO:0007669"/>
    <property type="project" value="UniProtKB-SubCell"/>
</dbReference>
<protein>
    <submittedName>
        <fullName evidence="8">RagB/SusD family nutrient uptake outer membrane protein</fullName>
    </submittedName>
</protein>
<gene>
    <name evidence="8" type="ORF">EG849_14605</name>
</gene>
<evidence type="ECO:0000256" key="3">
    <source>
        <dbReference type="ARBA" id="ARBA00022729"/>
    </source>
</evidence>
<comment type="caution">
    <text evidence="8">The sequence shown here is derived from an EMBL/GenBank/DDBJ whole genome shotgun (WGS) entry which is preliminary data.</text>
</comment>
<dbReference type="Proteomes" id="UP000271937">
    <property type="component" value="Unassembled WGS sequence"/>
</dbReference>
<comment type="similarity">
    <text evidence="2">Belongs to the SusD family.</text>
</comment>
<accession>A0A3P3W440</accession>
<dbReference type="Pfam" id="PF14322">
    <property type="entry name" value="SusD-like_3"/>
    <property type="match status" value="1"/>
</dbReference>
<dbReference type="AlphaFoldDB" id="A0A3P3W440"/>
<comment type="subcellular location">
    <subcellularLocation>
        <location evidence="1">Cell outer membrane</location>
    </subcellularLocation>
</comment>
<dbReference type="EMBL" id="RQVR01000025">
    <property type="protein sequence ID" value="RRJ88429.1"/>
    <property type="molecule type" value="Genomic_DNA"/>
</dbReference>
<evidence type="ECO:0000256" key="2">
    <source>
        <dbReference type="ARBA" id="ARBA00006275"/>
    </source>
</evidence>
<dbReference type="OrthoDB" id="621570at2"/>
<evidence type="ECO:0000256" key="1">
    <source>
        <dbReference type="ARBA" id="ARBA00004442"/>
    </source>
</evidence>
<dbReference type="InterPro" id="IPR011990">
    <property type="entry name" value="TPR-like_helical_dom_sf"/>
</dbReference>
<dbReference type="InterPro" id="IPR033985">
    <property type="entry name" value="SusD-like_N"/>
</dbReference>
<evidence type="ECO:0000259" key="7">
    <source>
        <dbReference type="Pfam" id="PF14322"/>
    </source>
</evidence>
<evidence type="ECO:0000256" key="4">
    <source>
        <dbReference type="ARBA" id="ARBA00023136"/>
    </source>
</evidence>
<organism evidence="8 9">
    <name type="scientific">Flavobacterium macacae</name>
    <dbReference type="NCBI Taxonomy" id="2488993"/>
    <lineage>
        <taxon>Bacteria</taxon>
        <taxon>Pseudomonadati</taxon>
        <taxon>Bacteroidota</taxon>
        <taxon>Flavobacteriia</taxon>
        <taxon>Flavobacteriales</taxon>
        <taxon>Flavobacteriaceae</taxon>
        <taxon>Flavobacterium</taxon>
    </lineage>
</organism>
<name>A0A3P3W440_9FLAO</name>
<keyword evidence="3" id="KW-0732">Signal</keyword>
<evidence type="ECO:0000259" key="6">
    <source>
        <dbReference type="Pfam" id="PF07980"/>
    </source>
</evidence>
<feature type="domain" description="RagB/SusD" evidence="6">
    <location>
        <begin position="324"/>
        <end position="468"/>
    </location>
</feature>
<dbReference type="CDD" id="cd08977">
    <property type="entry name" value="SusD"/>
    <property type="match status" value="1"/>
</dbReference>
<evidence type="ECO:0000313" key="9">
    <source>
        <dbReference type="Proteomes" id="UP000271937"/>
    </source>
</evidence>
<evidence type="ECO:0000256" key="5">
    <source>
        <dbReference type="ARBA" id="ARBA00023237"/>
    </source>
</evidence>
<reference evidence="8 9" key="1">
    <citation type="submission" date="2018-11" db="EMBL/GenBank/DDBJ databases">
        <title>Flavobacterium sp. nov., YIM 102600 draft genome.</title>
        <authorList>
            <person name="Li G."/>
            <person name="Jiang Y."/>
        </authorList>
    </citation>
    <scope>NUCLEOTIDE SEQUENCE [LARGE SCALE GENOMIC DNA]</scope>
    <source>
        <strain evidence="8 9">YIM 102600</strain>
    </source>
</reference>
<proteinExistence type="inferred from homology"/>
<dbReference type="InterPro" id="IPR012944">
    <property type="entry name" value="SusD_RagB_dom"/>
</dbReference>
<keyword evidence="9" id="KW-1185">Reference proteome</keyword>
<keyword evidence="5" id="KW-0998">Cell outer membrane</keyword>
<dbReference type="RefSeq" id="WP_125014044.1">
    <property type="nucleotide sequence ID" value="NZ_RQVR01000025.1"/>
</dbReference>
<feature type="domain" description="SusD-like N-terminal" evidence="7">
    <location>
        <begin position="115"/>
        <end position="236"/>
    </location>
</feature>
<evidence type="ECO:0000313" key="8">
    <source>
        <dbReference type="EMBL" id="RRJ88429.1"/>
    </source>
</evidence>
<sequence length="468" mass="50911">MQNLKNSRGQQFCAVLLRACCTAVLVSCLGCDSFVGVELPDSQLSVSDVFEDATTANAAMAGVYSKMRDSGMLSGSSTGCSYVLGLYGDELEFYGSSDVDGFLYAANGLLATSPQAASLWNEAYRQIYGANAVINGVGESAFLPEAERNLLMGEALFARGMLHFYLANLFGAIPYVTTTDYQANSTIGKMPVGEAWQQARVDLEEAVSLLPETYRSPDRTRPNKFAAMALLSRICLYQGSWESASEHATAVIESPMYNFDQDIEATFLIGSSATLFQFSPARSTDNTLEAVTFIFDASPGDSALRDELVSTFEQGDLRRANWIRAVEDNGTTYYHAYKYRQGVGATVQAEYSKVLRFSELFLIRSEARARQGDLAGAAADINAVRSQAGLAGTPASSQSELLQAVLQERRVELFAEFGHRFFDLKRLGLLDATLGPVKNGWNTADANFPIPLSELLLNPNLMPQNAGY</sequence>
<dbReference type="SUPFAM" id="SSF48452">
    <property type="entry name" value="TPR-like"/>
    <property type="match status" value="1"/>
</dbReference>
<dbReference type="Pfam" id="PF07980">
    <property type="entry name" value="SusD_RagB"/>
    <property type="match status" value="1"/>
</dbReference>
<keyword evidence="4" id="KW-0472">Membrane</keyword>
<dbReference type="Gene3D" id="1.25.40.390">
    <property type="match status" value="1"/>
</dbReference>